<organism evidence="4 5">
    <name type="scientific">Roseicella frigidaeris</name>
    <dbReference type="NCBI Taxonomy" id="2230885"/>
    <lineage>
        <taxon>Bacteria</taxon>
        <taxon>Pseudomonadati</taxon>
        <taxon>Pseudomonadota</taxon>
        <taxon>Alphaproteobacteria</taxon>
        <taxon>Acetobacterales</taxon>
        <taxon>Roseomonadaceae</taxon>
        <taxon>Roseicella</taxon>
    </lineage>
</organism>
<dbReference type="Pfam" id="PF00106">
    <property type="entry name" value="adh_short"/>
    <property type="match status" value="1"/>
</dbReference>
<dbReference type="OrthoDB" id="335726at2"/>
<dbReference type="Gene3D" id="3.40.50.720">
    <property type="entry name" value="NAD(P)-binding Rossmann-like Domain"/>
    <property type="match status" value="1"/>
</dbReference>
<comment type="similarity">
    <text evidence="1 3">Belongs to the short-chain dehydrogenases/reductases (SDR) family.</text>
</comment>
<dbReference type="GO" id="GO:0016491">
    <property type="term" value="F:oxidoreductase activity"/>
    <property type="evidence" value="ECO:0007669"/>
    <property type="project" value="UniProtKB-KW"/>
</dbReference>
<protein>
    <submittedName>
        <fullName evidence="4">Dehydrogenase</fullName>
    </submittedName>
</protein>
<sequence length="275" mass="27903">MRQQQATGGATRPDHPWRHVLLTGASSGIGQALALACARPGAVLHLGGRDAARLEATAEACRAAGATALPQAIDVRDAAAMRGWIAGAGRLDLVIANAGISAGTGGATEPPEQARAIFETNVTGALNTALPAIDAMAAQAPGSGGLRGRVAVIASIAAFIAVPGAPAYCASKAAVQRWAEALDATERRRGIRLHAVCPGYIRTPMTAANRFPMPLLMEPGEAARRALAGIAAGRLRIAFPWPIYLAARLGGALPPGLRAALFAMAPAKGMLPGVG</sequence>
<evidence type="ECO:0000256" key="1">
    <source>
        <dbReference type="ARBA" id="ARBA00006484"/>
    </source>
</evidence>
<dbReference type="PRINTS" id="PR00080">
    <property type="entry name" value="SDRFAMILY"/>
</dbReference>
<evidence type="ECO:0000256" key="2">
    <source>
        <dbReference type="ARBA" id="ARBA00023002"/>
    </source>
</evidence>
<proteinExistence type="inferred from homology"/>
<gene>
    <name evidence="4" type="ORF">DOO78_18255</name>
</gene>
<dbReference type="SUPFAM" id="SSF51735">
    <property type="entry name" value="NAD(P)-binding Rossmann-fold domains"/>
    <property type="match status" value="1"/>
</dbReference>
<dbReference type="GO" id="GO:0016020">
    <property type="term" value="C:membrane"/>
    <property type="evidence" value="ECO:0007669"/>
    <property type="project" value="TreeGrafter"/>
</dbReference>
<keyword evidence="2" id="KW-0560">Oxidoreductase</keyword>
<name>A0A327M2L4_9PROT</name>
<dbReference type="PRINTS" id="PR00081">
    <property type="entry name" value="GDHRDH"/>
</dbReference>
<comment type="caution">
    <text evidence="4">The sequence shown here is derived from an EMBL/GenBank/DDBJ whole genome shotgun (WGS) entry which is preliminary data.</text>
</comment>
<evidence type="ECO:0000313" key="5">
    <source>
        <dbReference type="Proteomes" id="UP000249065"/>
    </source>
</evidence>
<dbReference type="Proteomes" id="UP000249065">
    <property type="component" value="Unassembled WGS sequence"/>
</dbReference>
<reference evidence="5" key="1">
    <citation type="submission" date="2018-06" db="EMBL/GenBank/DDBJ databases">
        <authorList>
            <person name="Khan S.A."/>
        </authorList>
    </citation>
    <scope>NUCLEOTIDE SEQUENCE [LARGE SCALE GENOMIC DNA]</scope>
    <source>
        <strain evidence="5">DB-1506</strain>
    </source>
</reference>
<dbReference type="RefSeq" id="WP_111471307.1">
    <property type="nucleotide sequence ID" value="NZ_QLIX01000016.1"/>
</dbReference>
<dbReference type="InterPro" id="IPR002347">
    <property type="entry name" value="SDR_fam"/>
</dbReference>
<dbReference type="InterPro" id="IPR036291">
    <property type="entry name" value="NAD(P)-bd_dom_sf"/>
</dbReference>
<evidence type="ECO:0000313" key="4">
    <source>
        <dbReference type="EMBL" id="RAI57531.1"/>
    </source>
</evidence>
<dbReference type="PANTHER" id="PTHR44196:SF1">
    <property type="entry name" value="DEHYDROGENASE_REDUCTASE SDR FAMILY MEMBER 7B"/>
    <property type="match status" value="1"/>
</dbReference>
<keyword evidence="5" id="KW-1185">Reference proteome</keyword>
<accession>A0A327M2L4</accession>
<dbReference type="EMBL" id="QLIX01000016">
    <property type="protein sequence ID" value="RAI57531.1"/>
    <property type="molecule type" value="Genomic_DNA"/>
</dbReference>
<dbReference type="PANTHER" id="PTHR44196">
    <property type="entry name" value="DEHYDROGENASE/REDUCTASE SDR FAMILY MEMBER 7B"/>
    <property type="match status" value="1"/>
</dbReference>
<dbReference type="AlphaFoldDB" id="A0A327M2L4"/>
<evidence type="ECO:0000256" key="3">
    <source>
        <dbReference type="RuleBase" id="RU000363"/>
    </source>
</evidence>